<keyword evidence="6 7" id="KW-0472">Membrane</keyword>
<comment type="similarity">
    <text evidence="2 7">Belongs to the RseA family.</text>
</comment>
<comment type="caution">
    <text evidence="10">The sequence shown here is derived from an EMBL/GenBank/DDBJ whole genome shotgun (WGS) entry which is preliminary data.</text>
</comment>
<evidence type="ECO:0000313" key="10">
    <source>
        <dbReference type="EMBL" id="TCK47144.1"/>
    </source>
</evidence>
<dbReference type="InterPro" id="IPR026279">
    <property type="entry name" value="RseA"/>
</dbReference>
<dbReference type="PANTHER" id="PTHR38104">
    <property type="match status" value="1"/>
</dbReference>
<keyword evidence="3 7" id="KW-1003">Cell membrane</keyword>
<keyword evidence="5" id="KW-1133">Transmembrane helix</keyword>
<evidence type="ECO:0000313" key="11">
    <source>
        <dbReference type="Proteomes" id="UP000295565"/>
    </source>
</evidence>
<sequence>MVDKDEQLSALIDSELKDEHALQSLVCDSQGCQKWQRYHLVGDIMRGGDLPSSLNLDLSDSIAKALEKEASYNAFAPANDSGVEQTTESVSWLKQLPVANWFKGVGQYAIAASVAVISILGVQHYQQSSSQSANGSQPLQVLDTVPIGGTVAPVSLETHFSNKLTQKQWLEQRKEIAAFLQDHQLQQRQDN</sequence>
<dbReference type="InterPro" id="IPR036147">
    <property type="entry name" value="Anti-sigma_E_RseA_N_sf"/>
</dbReference>
<dbReference type="PIRSF" id="PIRSF016938">
    <property type="entry name" value="RseA"/>
    <property type="match status" value="1"/>
</dbReference>
<dbReference type="Pfam" id="PF03873">
    <property type="entry name" value="RseA_C"/>
    <property type="match status" value="1"/>
</dbReference>
<evidence type="ECO:0000256" key="3">
    <source>
        <dbReference type="ARBA" id="ARBA00022475"/>
    </source>
</evidence>
<gene>
    <name evidence="10" type="ORF">EV690_2843</name>
</gene>
<keyword evidence="4" id="KW-0812">Transmembrane</keyword>
<comment type="function">
    <text evidence="7">An anti-sigma factor for extracytoplasmic function (ECF) sigma factor sigma-E (RpoE). ECF sigma factors are held in an inactive form by an anti-sigma factor until released by regulated intramembrane proteolysis (RIP). RIP occurs when an extracytoplasmic signal triggers a concerted proteolytic cascade to transmit information and elicit cellular responses. The membrane-spanning regulatory substrate protein is first cut periplasmically (site-1 protease, S1P, DegS), then within the membrane itself (site-2 protease, S2P, RseP), while cytoplasmic proteases finish degrading the anti-sigma factor, liberating sigma-E.</text>
</comment>
<dbReference type="SUPFAM" id="SSF89069">
    <property type="entry name" value="N-terminal, cytoplasmic domain of anti-sigmaE factor RseA"/>
    <property type="match status" value="1"/>
</dbReference>
<dbReference type="InterPro" id="IPR005572">
    <property type="entry name" value="Anti-sigma_E_RseA_N"/>
</dbReference>
<reference evidence="10 11" key="1">
    <citation type="submission" date="2019-03" db="EMBL/GenBank/DDBJ databases">
        <title>Genomic Encyclopedia of Type Strains, Phase IV (KMG-IV): sequencing the most valuable type-strain genomes for metagenomic binning, comparative biology and taxonomic classification.</title>
        <authorList>
            <person name="Goeker M."/>
        </authorList>
    </citation>
    <scope>NUCLEOTIDE SEQUENCE [LARGE SCALE GENOMIC DNA]</scope>
    <source>
        <strain evidence="10 11">DSM 18577</strain>
    </source>
</reference>
<evidence type="ECO:0000259" key="8">
    <source>
        <dbReference type="Pfam" id="PF03872"/>
    </source>
</evidence>
<proteinExistence type="inferred from homology"/>
<name>A0A4R1J9N9_9GAMM</name>
<dbReference type="Proteomes" id="UP000295565">
    <property type="component" value="Unassembled WGS sequence"/>
</dbReference>
<dbReference type="CDD" id="cd16328">
    <property type="entry name" value="RseA_N"/>
    <property type="match status" value="1"/>
</dbReference>
<evidence type="ECO:0000259" key="9">
    <source>
        <dbReference type="Pfam" id="PF03873"/>
    </source>
</evidence>
<evidence type="ECO:0000256" key="1">
    <source>
        <dbReference type="ARBA" id="ARBA00004162"/>
    </source>
</evidence>
<accession>A0A4R1J9N9</accession>
<dbReference type="OrthoDB" id="6194196at2"/>
<dbReference type="Pfam" id="PF03872">
    <property type="entry name" value="RseA_N"/>
    <property type="match status" value="1"/>
</dbReference>
<dbReference type="InterPro" id="IPR005573">
    <property type="entry name" value="Anti-sigma_E_RseA_C"/>
</dbReference>
<dbReference type="InterPro" id="IPR052383">
    <property type="entry name" value="Anti-sigma-E_RseA-like"/>
</dbReference>
<evidence type="ECO:0000256" key="5">
    <source>
        <dbReference type="ARBA" id="ARBA00022989"/>
    </source>
</evidence>
<organism evidence="10 11">
    <name type="scientific">Celerinatantimonas diazotrophica</name>
    <dbReference type="NCBI Taxonomy" id="412034"/>
    <lineage>
        <taxon>Bacteria</taxon>
        <taxon>Pseudomonadati</taxon>
        <taxon>Pseudomonadota</taxon>
        <taxon>Gammaproteobacteria</taxon>
        <taxon>Celerinatantimonadaceae</taxon>
        <taxon>Celerinatantimonas</taxon>
    </lineage>
</organism>
<keyword evidence="7" id="KW-0997">Cell inner membrane</keyword>
<dbReference type="GO" id="GO:0016989">
    <property type="term" value="F:sigma factor antagonist activity"/>
    <property type="evidence" value="ECO:0007669"/>
    <property type="project" value="InterPro"/>
</dbReference>
<feature type="domain" description="Anti sigma-E protein RseA N-terminal" evidence="8">
    <location>
        <begin position="5"/>
        <end position="79"/>
    </location>
</feature>
<feature type="domain" description="Anti sigma-E protein RseA C-terminal" evidence="9">
    <location>
        <begin position="139"/>
        <end position="188"/>
    </location>
</feature>
<dbReference type="AlphaFoldDB" id="A0A4R1J9N9"/>
<dbReference type="GO" id="GO:0005886">
    <property type="term" value="C:plasma membrane"/>
    <property type="evidence" value="ECO:0007669"/>
    <property type="project" value="UniProtKB-SubCell"/>
</dbReference>
<evidence type="ECO:0000256" key="6">
    <source>
        <dbReference type="ARBA" id="ARBA00023136"/>
    </source>
</evidence>
<dbReference type="PANTHER" id="PTHR38104:SF1">
    <property type="entry name" value="ANTI-SIGMA-E FACTOR RSEA"/>
    <property type="match status" value="1"/>
</dbReference>
<dbReference type="EMBL" id="SMGD01000015">
    <property type="protein sequence ID" value="TCK47144.1"/>
    <property type="molecule type" value="Genomic_DNA"/>
</dbReference>
<comment type="subcellular location">
    <subcellularLocation>
        <location evidence="7">Cell inner membrane</location>
    </subcellularLocation>
    <subcellularLocation>
        <location evidence="1">Cell membrane</location>
        <topology evidence="1">Single-pass membrane protein</topology>
    </subcellularLocation>
</comment>
<keyword evidence="11" id="KW-1185">Reference proteome</keyword>
<protein>
    <recommendedName>
        <fullName evidence="7">Anti-sigma-E factor RseA</fullName>
    </recommendedName>
    <alternativeName>
        <fullName evidence="7">Regulator of SigE</fullName>
    </alternativeName>
    <alternativeName>
        <fullName evidence="7">Sigma-E anti-sigma factor RseA</fullName>
    </alternativeName>
    <alternativeName>
        <fullName evidence="7">Sigma-E factor negative regulatory protein</fullName>
    </alternativeName>
</protein>
<evidence type="ECO:0000256" key="2">
    <source>
        <dbReference type="ARBA" id="ARBA00005837"/>
    </source>
</evidence>
<evidence type="ECO:0000256" key="7">
    <source>
        <dbReference type="PIRNR" id="PIRNR016938"/>
    </source>
</evidence>
<comment type="subunit">
    <text evidence="7">Interacts 1:1 with ECF RNA polymerase sigma-E (RpoE); this inhibits the interaction of sigma-E with the RNA polymerase catalytic core and leads to a decreased expression of sigma-E-regulated genes. Interacts with RseB.</text>
</comment>
<dbReference type="RefSeq" id="WP_131913606.1">
    <property type="nucleotide sequence ID" value="NZ_OU594967.1"/>
</dbReference>
<evidence type="ECO:0000256" key="4">
    <source>
        <dbReference type="ARBA" id="ARBA00022692"/>
    </source>
</evidence>
<dbReference type="Gene3D" id="1.10.10.880">
    <property type="entry name" value="Anti sigma-E protein RseA, N-terminal domain"/>
    <property type="match status" value="1"/>
</dbReference>